<organism evidence="1 2">
    <name type="scientific">Sphaerodactylus townsendi</name>
    <dbReference type="NCBI Taxonomy" id="933632"/>
    <lineage>
        <taxon>Eukaryota</taxon>
        <taxon>Metazoa</taxon>
        <taxon>Chordata</taxon>
        <taxon>Craniata</taxon>
        <taxon>Vertebrata</taxon>
        <taxon>Euteleostomi</taxon>
        <taxon>Lepidosauria</taxon>
        <taxon>Squamata</taxon>
        <taxon>Bifurcata</taxon>
        <taxon>Gekkota</taxon>
        <taxon>Sphaerodactylidae</taxon>
        <taxon>Sphaerodactylus</taxon>
    </lineage>
</organism>
<protein>
    <submittedName>
        <fullName evidence="1">Uncharacterized protein</fullName>
    </submittedName>
</protein>
<gene>
    <name evidence="1" type="ORF">K3G42_010032</name>
</gene>
<accession>A0ACB8G9E9</accession>
<dbReference type="Proteomes" id="UP000827872">
    <property type="component" value="Linkage Group LG01"/>
</dbReference>
<proteinExistence type="predicted"/>
<sequence length="139" mass="14985">MVLICVRRTTRSRFFSLRRVHLGKECGRICTTLERCPARKQLLTLAGSHSRPLRALHPGGSGGSLMGGISLEDDVIGQCGISDLKNCGGCCTHAGCGKVAKQEKKKRRLAVTELRGDAVQPASLANIVPTLKMGECWLL</sequence>
<reference evidence="1" key="1">
    <citation type="submission" date="2021-08" db="EMBL/GenBank/DDBJ databases">
        <title>The first chromosome-level gecko genome reveals the dynamic sex chromosomes of Neotropical dwarf geckos (Sphaerodactylidae: Sphaerodactylus).</title>
        <authorList>
            <person name="Pinto B.J."/>
            <person name="Keating S.E."/>
            <person name="Gamble T."/>
        </authorList>
    </citation>
    <scope>NUCLEOTIDE SEQUENCE</scope>
    <source>
        <strain evidence="1">TG3544</strain>
    </source>
</reference>
<name>A0ACB8G9E9_9SAUR</name>
<dbReference type="EMBL" id="CM037614">
    <property type="protein sequence ID" value="KAH8015906.1"/>
    <property type="molecule type" value="Genomic_DNA"/>
</dbReference>
<evidence type="ECO:0000313" key="1">
    <source>
        <dbReference type="EMBL" id="KAH8015906.1"/>
    </source>
</evidence>
<evidence type="ECO:0000313" key="2">
    <source>
        <dbReference type="Proteomes" id="UP000827872"/>
    </source>
</evidence>
<comment type="caution">
    <text evidence="1">The sequence shown here is derived from an EMBL/GenBank/DDBJ whole genome shotgun (WGS) entry which is preliminary data.</text>
</comment>
<keyword evidence="2" id="KW-1185">Reference proteome</keyword>